<protein>
    <submittedName>
        <fullName evidence="1">Uncharacterized protein</fullName>
    </submittedName>
</protein>
<reference evidence="1" key="1">
    <citation type="journal article" date="2021" name="Proc. Natl. Acad. Sci. U.S.A.">
        <title>A Catalog of Tens of Thousands of Viruses from Human Metagenomes Reveals Hidden Associations with Chronic Diseases.</title>
        <authorList>
            <person name="Tisza M.J."/>
            <person name="Buck C.B."/>
        </authorList>
    </citation>
    <scope>NUCLEOTIDE SEQUENCE</scope>
    <source>
        <strain evidence="1">CtXZQ9</strain>
    </source>
</reference>
<dbReference type="EMBL" id="BK015310">
    <property type="protein sequence ID" value="DAE00777.1"/>
    <property type="molecule type" value="Genomic_DNA"/>
</dbReference>
<proteinExistence type="predicted"/>
<accession>A0A8S5P2Y2</accession>
<sequence>MNYELLMRGIDGEVWSLDLPLDAPAMNYQINNLAELKDRNASYSQRISLPRTTHNEQAFQFSFVVGSGSYVPYMKFPCQLFYEGALISPAGAVLNIVDVSDTSIGVQVLGATADLFDTLNKTDAKDPGDGMFLLKWYTDTMGQTERYLSGPEEAQVLYFWLYATLQKNPNIPPVSMEAIRQVRELDKFYPHLNWYDLVTWIFAREGYSLETDVDPVDRAEMFLPCTYPVLADNPRAPKASGTGWIRDPSIGTTVGVIWQGSPGVTLSDPVAGRLIMGTVPGTFNWMTLWDTTITFSFAWSNPSSLQNGSVIVKVTHYKNDGTNAIVLDRTWMSGSSGSVSVDIPMEAGEHILVYGALDTGNYSPTRYDMRFPVSITAPPAPETSPGDKPQPGLTYDLLASTGFKSLGDIVKAFFQLFGLTIDVDPATKVARAYSVQEFYNRRSSSGKNWSDKLIKGKDTKLTFQLSNYAQSNEIKLEDNKDNNVTDSYKFSIPDVNLQPTKLLFQIGFLAGLNQTLYDADTTNKIHTLANYPIWTINRGRMENGEMTETTWEYNALSKPMVVHINKSDYMWPQVSVGYTLTRVRLYTAYFKNLNYYVPKYYDKLINNILKRPKILQTQILLDSLDIQSLDLFNPIWLEEHGFWFYVSKINNFQAGKITKVDLIRM</sequence>
<evidence type="ECO:0000313" key="1">
    <source>
        <dbReference type="EMBL" id="DAE00777.1"/>
    </source>
</evidence>
<name>A0A8S5P2Y2_9CAUD</name>
<organism evidence="1">
    <name type="scientific">Siphoviridae sp. ctXZQ9</name>
    <dbReference type="NCBI Taxonomy" id="2825545"/>
    <lineage>
        <taxon>Viruses</taxon>
        <taxon>Duplodnaviria</taxon>
        <taxon>Heunggongvirae</taxon>
        <taxon>Uroviricota</taxon>
        <taxon>Caudoviricetes</taxon>
    </lineage>
</organism>